<dbReference type="EMBL" id="CP060783">
    <property type="protein sequence ID" value="QNP47790.1"/>
    <property type="molecule type" value="Genomic_DNA"/>
</dbReference>
<keyword evidence="3" id="KW-0813">Transport</keyword>
<evidence type="ECO:0000313" key="10">
    <source>
        <dbReference type="Proteomes" id="UP000516028"/>
    </source>
</evidence>
<comment type="similarity">
    <text evidence="2">Belongs to the binding-protein-dependent transport system permease family. FecCD subfamily.</text>
</comment>
<dbReference type="KEGG" id="daer:H9K75_16690"/>
<keyword evidence="4" id="KW-1003">Cell membrane</keyword>
<dbReference type="RefSeq" id="WP_187723470.1">
    <property type="nucleotide sequence ID" value="NZ_CP060783.1"/>
</dbReference>
<evidence type="ECO:0000256" key="1">
    <source>
        <dbReference type="ARBA" id="ARBA00004651"/>
    </source>
</evidence>
<dbReference type="InterPro" id="IPR037294">
    <property type="entry name" value="ABC_BtuC-like"/>
</dbReference>
<evidence type="ECO:0000256" key="6">
    <source>
        <dbReference type="ARBA" id="ARBA00022989"/>
    </source>
</evidence>
<sequence length="348" mass="36007">MRRHHSGIWLGLLTLLLVVAITAGVALGSVKVAPASVWRIVVHELFGLLPTSGLGVQQHQIVWQVRAPRVAMALLAGAGLATVGVIMQAMVRNPLADPYMLGISSGASVGAVSVLAFGSFAAAGVYAISVGAFVGALGATTAVYWLARTRTGAQPATRLILSGVAIGYFLTGLTSLITLTSGQRDLAGALMTWTLGSLAGTQWDTLALPAVTLGLGIAWLLSQSASLNALMTGDETATTLGVNTQALRRRLFVVISLLTGVMVAASGAFGFVGLVVPHVTRMLVGSDHRRVLPLAALLGSAFLVLVDLLARVLFAPMEVPVGVITALIGGPFFVWMLARQSRGARKSA</sequence>
<evidence type="ECO:0000256" key="8">
    <source>
        <dbReference type="SAM" id="Phobius"/>
    </source>
</evidence>
<keyword evidence="5 8" id="KW-0812">Transmembrane</keyword>
<dbReference type="PANTHER" id="PTHR30472">
    <property type="entry name" value="FERRIC ENTEROBACTIN TRANSPORT SYSTEM PERMEASE PROTEIN"/>
    <property type="match status" value="1"/>
</dbReference>
<proteinExistence type="inferred from homology"/>
<dbReference type="FunFam" id="1.10.3470.10:FF:000001">
    <property type="entry name" value="Vitamin B12 ABC transporter permease BtuC"/>
    <property type="match status" value="1"/>
</dbReference>
<feature type="transmembrane region" description="Helical" evidence="8">
    <location>
        <begin position="210"/>
        <end position="231"/>
    </location>
</feature>
<name>A0A7H0GHM4_9BURK</name>
<comment type="subcellular location">
    <subcellularLocation>
        <location evidence="1">Cell membrane</location>
        <topology evidence="1">Multi-pass membrane protein</topology>
    </subcellularLocation>
</comment>
<evidence type="ECO:0000256" key="5">
    <source>
        <dbReference type="ARBA" id="ARBA00022692"/>
    </source>
</evidence>
<evidence type="ECO:0000256" key="2">
    <source>
        <dbReference type="ARBA" id="ARBA00007935"/>
    </source>
</evidence>
<gene>
    <name evidence="9" type="ORF">H9K75_16690</name>
</gene>
<dbReference type="GO" id="GO:0033214">
    <property type="term" value="P:siderophore-iron import into cell"/>
    <property type="evidence" value="ECO:0007669"/>
    <property type="project" value="TreeGrafter"/>
</dbReference>
<dbReference type="GO" id="GO:0005886">
    <property type="term" value="C:plasma membrane"/>
    <property type="evidence" value="ECO:0007669"/>
    <property type="project" value="UniProtKB-SubCell"/>
</dbReference>
<dbReference type="Gene3D" id="1.10.3470.10">
    <property type="entry name" value="ABC transporter involved in vitamin B12 uptake, BtuC"/>
    <property type="match status" value="1"/>
</dbReference>
<feature type="transmembrane region" description="Helical" evidence="8">
    <location>
        <begin position="291"/>
        <end position="313"/>
    </location>
</feature>
<dbReference type="PANTHER" id="PTHR30472:SF67">
    <property type="entry name" value="PERMEASE OF ABC TRANSPORTER-RELATED"/>
    <property type="match status" value="1"/>
</dbReference>
<feature type="transmembrane region" description="Helical" evidence="8">
    <location>
        <begin position="319"/>
        <end position="338"/>
    </location>
</feature>
<evidence type="ECO:0000256" key="3">
    <source>
        <dbReference type="ARBA" id="ARBA00022448"/>
    </source>
</evidence>
<dbReference type="CDD" id="cd06550">
    <property type="entry name" value="TM_ABC_iron-siderophores_like"/>
    <property type="match status" value="1"/>
</dbReference>
<evidence type="ECO:0000256" key="4">
    <source>
        <dbReference type="ARBA" id="ARBA00022475"/>
    </source>
</evidence>
<organism evidence="9 10">
    <name type="scientific">Diaphorobacter aerolatus</name>
    <dbReference type="NCBI Taxonomy" id="1288495"/>
    <lineage>
        <taxon>Bacteria</taxon>
        <taxon>Pseudomonadati</taxon>
        <taxon>Pseudomonadota</taxon>
        <taxon>Betaproteobacteria</taxon>
        <taxon>Burkholderiales</taxon>
        <taxon>Comamonadaceae</taxon>
        <taxon>Diaphorobacter</taxon>
    </lineage>
</organism>
<keyword evidence="6 8" id="KW-1133">Transmembrane helix</keyword>
<feature type="transmembrane region" description="Helical" evidence="8">
    <location>
        <begin position="126"/>
        <end position="147"/>
    </location>
</feature>
<dbReference type="Pfam" id="PF01032">
    <property type="entry name" value="FecCD"/>
    <property type="match status" value="1"/>
</dbReference>
<dbReference type="SUPFAM" id="SSF81345">
    <property type="entry name" value="ABC transporter involved in vitamin B12 uptake, BtuC"/>
    <property type="match status" value="1"/>
</dbReference>
<feature type="transmembrane region" description="Helical" evidence="8">
    <location>
        <begin position="251"/>
        <end position="279"/>
    </location>
</feature>
<dbReference type="Proteomes" id="UP000516028">
    <property type="component" value="Chromosome"/>
</dbReference>
<dbReference type="GO" id="GO:0022857">
    <property type="term" value="F:transmembrane transporter activity"/>
    <property type="evidence" value="ECO:0007669"/>
    <property type="project" value="InterPro"/>
</dbReference>
<dbReference type="AlphaFoldDB" id="A0A7H0GHM4"/>
<evidence type="ECO:0000313" key="9">
    <source>
        <dbReference type="EMBL" id="QNP47790.1"/>
    </source>
</evidence>
<dbReference type="InterPro" id="IPR000522">
    <property type="entry name" value="ABC_transptr_permease_BtuC"/>
</dbReference>
<protein>
    <submittedName>
        <fullName evidence="9">Iron ABC transporter permease</fullName>
    </submittedName>
</protein>
<feature type="transmembrane region" description="Helical" evidence="8">
    <location>
        <begin position="99"/>
        <end position="120"/>
    </location>
</feature>
<keyword evidence="7 8" id="KW-0472">Membrane</keyword>
<evidence type="ECO:0000256" key="7">
    <source>
        <dbReference type="ARBA" id="ARBA00023136"/>
    </source>
</evidence>
<feature type="transmembrane region" description="Helical" evidence="8">
    <location>
        <begin position="159"/>
        <end position="180"/>
    </location>
</feature>
<reference evidence="9 10" key="1">
    <citation type="submission" date="2020-08" db="EMBL/GenBank/DDBJ databases">
        <title>Genome sequence of Diaphorobacter aerolatus KACC 16536T.</title>
        <authorList>
            <person name="Hyun D.-W."/>
            <person name="Bae J.-W."/>
        </authorList>
    </citation>
    <scope>NUCLEOTIDE SEQUENCE [LARGE SCALE GENOMIC DNA]</scope>
    <source>
        <strain evidence="9 10">KACC 16536</strain>
    </source>
</reference>
<keyword evidence="10" id="KW-1185">Reference proteome</keyword>
<feature type="transmembrane region" description="Helical" evidence="8">
    <location>
        <begin position="70"/>
        <end position="87"/>
    </location>
</feature>
<accession>A0A7H0GHM4</accession>